<evidence type="ECO:0000256" key="1">
    <source>
        <dbReference type="SAM" id="SignalP"/>
    </source>
</evidence>
<accession>F4QPY4</accession>
<feature type="signal peptide" evidence="1">
    <location>
        <begin position="1"/>
        <end position="29"/>
    </location>
</feature>
<dbReference type="Proteomes" id="UP000006512">
    <property type="component" value="Unassembled WGS sequence"/>
</dbReference>
<reference evidence="3" key="1">
    <citation type="submission" date="2011-03" db="EMBL/GenBank/DDBJ databases">
        <title>Draft genome sequence of Brevundimonas diminuta.</title>
        <authorList>
            <person name="Brown P.J.B."/>
            <person name="Buechlein A."/>
            <person name="Hemmerich C."/>
            <person name="Brun Y.V."/>
        </authorList>
    </citation>
    <scope>NUCLEOTIDE SEQUENCE [LARGE SCALE GENOMIC DNA]</scope>
    <source>
        <strain evidence="3">C19</strain>
    </source>
</reference>
<protein>
    <recommendedName>
        <fullName evidence="4">Secreted protein</fullName>
    </recommendedName>
</protein>
<dbReference type="AlphaFoldDB" id="F4QPY4"/>
<gene>
    <name evidence="2" type="ORF">ABI_32870</name>
</gene>
<dbReference type="InterPro" id="IPR045500">
    <property type="entry name" value="DUF6491"/>
</dbReference>
<dbReference type="STRING" id="715226.ABI_32870"/>
<feature type="chain" id="PRO_5003321025" description="Secreted protein" evidence="1">
    <location>
        <begin position="30"/>
        <end position="140"/>
    </location>
</feature>
<sequence>MNMRKALGFSVAGLAAGILTVSLVTTTQAEEKDDREARSERVTPRCLDGRHVGRTHVVDQNTLLVYDRFDNPYKLDIGGACRSMNDMSVIGFEFNGSTEICGAHDAMLLRQEPPSSFVTRCIINGIVPLTREEAAELDKG</sequence>
<evidence type="ECO:0000313" key="2">
    <source>
        <dbReference type="EMBL" id="EGF90271.1"/>
    </source>
</evidence>
<name>F4QPY4_9CAUL</name>
<dbReference type="EMBL" id="GL883079">
    <property type="protein sequence ID" value="EGF90271.1"/>
    <property type="molecule type" value="Genomic_DNA"/>
</dbReference>
<dbReference type="OrthoDB" id="7173447at2"/>
<evidence type="ECO:0008006" key="4">
    <source>
        <dbReference type="Google" id="ProtNLM"/>
    </source>
</evidence>
<dbReference type="Pfam" id="PF20101">
    <property type="entry name" value="DUF6491"/>
    <property type="match status" value="1"/>
</dbReference>
<proteinExistence type="predicted"/>
<dbReference type="HOGENOM" id="CLU_1831006_0_0_5"/>
<organism evidence="2 3">
    <name type="scientific">Asticcacaulis biprosthecium C19</name>
    <dbReference type="NCBI Taxonomy" id="715226"/>
    <lineage>
        <taxon>Bacteria</taxon>
        <taxon>Pseudomonadati</taxon>
        <taxon>Pseudomonadota</taxon>
        <taxon>Alphaproteobacteria</taxon>
        <taxon>Caulobacterales</taxon>
        <taxon>Caulobacteraceae</taxon>
        <taxon>Asticcacaulis</taxon>
    </lineage>
</organism>
<evidence type="ECO:0000313" key="3">
    <source>
        <dbReference type="Proteomes" id="UP000006512"/>
    </source>
</evidence>
<keyword evidence="1" id="KW-0732">Signal</keyword>
<keyword evidence="3" id="KW-1185">Reference proteome</keyword>